<keyword evidence="11" id="KW-0460">Magnesium</keyword>
<evidence type="ECO:0000256" key="13">
    <source>
        <dbReference type="ARBA" id="ARBA00023136"/>
    </source>
</evidence>
<name>A0A5Q0UH84_9ARCH</name>
<keyword evidence="14" id="KW-0464">Manganese</keyword>
<evidence type="ECO:0000256" key="6">
    <source>
        <dbReference type="ARBA" id="ARBA00012602"/>
    </source>
</evidence>
<feature type="transmembrane region" description="Helical" evidence="17">
    <location>
        <begin position="495"/>
        <end position="516"/>
    </location>
</feature>
<dbReference type="OrthoDB" id="12184at2157"/>
<evidence type="ECO:0000256" key="5">
    <source>
        <dbReference type="ARBA" id="ARBA00010810"/>
    </source>
</evidence>
<evidence type="ECO:0000256" key="9">
    <source>
        <dbReference type="ARBA" id="ARBA00022692"/>
    </source>
</evidence>
<feature type="transmembrane region" description="Helical" evidence="17">
    <location>
        <begin position="528"/>
        <end position="543"/>
    </location>
</feature>
<proteinExistence type="inferred from homology"/>
<keyword evidence="9 17" id="KW-0812">Transmembrane</keyword>
<protein>
    <recommendedName>
        <fullName evidence="6">dolichyl-phosphooligosaccharide-protein glycotransferase</fullName>
        <ecNumber evidence="6">2.4.99.21</ecNumber>
    </recommendedName>
    <alternativeName>
        <fullName evidence="15">Oligosaccharyl transferase</fullName>
    </alternativeName>
</protein>
<keyword evidence="13 17" id="KW-0472">Membrane</keyword>
<feature type="transmembrane region" description="Helical" evidence="17">
    <location>
        <begin position="202"/>
        <end position="224"/>
    </location>
</feature>
<evidence type="ECO:0000259" key="18">
    <source>
        <dbReference type="Pfam" id="PF02516"/>
    </source>
</evidence>
<comment type="subcellular location">
    <subcellularLocation>
        <location evidence="3">Endomembrane system</location>
        <topology evidence="3">Multi-pass membrane protein</topology>
    </subcellularLocation>
</comment>
<dbReference type="EMBL" id="CP040089">
    <property type="protein sequence ID" value="QGA81033.1"/>
    <property type="molecule type" value="Genomic_DNA"/>
</dbReference>
<comment type="catalytic activity">
    <reaction evidence="16">
        <text>an archaeal dolichyl phosphooligosaccharide + [protein]-L-asparagine = an archaeal dolichyl phosphate + a glycoprotein with the oligosaccharide chain attached by N-beta-D-glycosyl linkage to a protein L-asparagine.</text>
        <dbReference type="EC" id="2.4.99.21"/>
    </reaction>
</comment>
<evidence type="ECO:0000313" key="19">
    <source>
        <dbReference type="EMBL" id="QGA81033.1"/>
    </source>
</evidence>
<feature type="transmembrane region" description="Helical" evidence="17">
    <location>
        <begin position="295"/>
        <end position="317"/>
    </location>
</feature>
<evidence type="ECO:0000256" key="3">
    <source>
        <dbReference type="ARBA" id="ARBA00004127"/>
    </source>
</evidence>
<feature type="transmembrane region" description="Helical" evidence="17">
    <location>
        <begin position="591"/>
        <end position="610"/>
    </location>
</feature>
<accession>A0A5Q0UH84</accession>
<dbReference type="Gene3D" id="3.40.50.12610">
    <property type="match status" value="1"/>
</dbReference>
<evidence type="ECO:0000256" key="1">
    <source>
        <dbReference type="ARBA" id="ARBA00001936"/>
    </source>
</evidence>
<keyword evidence="10" id="KW-0479">Metal-binding</keyword>
<dbReference type="GO" id="GO:0046872">
    <property type="term" value="F:metal ion binding"/>
    <property type="evidence" value="ECO:0007669"/>
    <property type="project" value="UniProtKB-KW"/>
</dbReference>
<evidence type="ECO:0000313" key="20">
    <source>
        <dbReference type="Proteomes" id="UP000377803"/>
    </source>
</evidence>
<evidence type="ECO:0000256" key="11">
    <source>
        <dbReference type="ARBA" id="ARBA00022842"/>
    </source>
</evidence>
<dbReference type="EC" id="2.4.99.21" evidence="6"/>
<comment type="cofactor">
    <cofactor evidence="2">
        <name>Mg(2+)</name>
        <dbReference type="ChEBI" id="CHEBI:18420"/>
    </cofactor>
</comment>
<feature type="transmembrane region" description="Helical" evidence="17">
    <location>
        <begin position="550"/>
        <end position="571"/>
    </location>
</feature>
<evidence type="ECO:0000256" key="4">
    <source>
        <dbReference type="ARBA" id="ARBA00004922"/>
    </source>
</evidence>
<sequence length="882" mass="97507">MDPANKVKEYSDNLDRETILTKLKENWHLGGLTLVFLLAFMLRYMPEKGMQYLQAADPYFIFRMSQHLALEGTMPQVDFMRYFPYAAPTYSLQIGDFIVPAVLYNLGFSLFFENYLEWAQFYPALLGAASTVVMYFLGKEHFNKNTGLAAAFFLAVISGALRRTSAGFFEKEPLGTFLMVTSLLFFTRAWKRESWENGIMAGLTLGIFTISWGGSQMLWLLYPILTGITLFLNIEIRSLIAAYTPTVLIGGFFAAFTNPGRFWFTDSLFLIASAALGLLWLRYLVEEFEVVQEKYLPYFVPSMGVLGFFMAVLSPIYSQWVADKILRLVSLALGKTGNSVIGKTVQENAAPGVNSLATSLGSVLAGRVPAGLEIFSMLLSPWTFMIVSIVATSTALMMMLGKKYGVFGDVIPGKKHIAYTQAVFVATIIFMVGLVLNFVFISAFAAAIVAATILATVYFLDEDSAFSISTLMLLGTAVGLSIASFRFTGGLFTSFAYLTLWPTLAAVAGSAILNYLDHFPEREITCRWYMIIPLVWIGSNLYGGTTRSRLVFLSTFAVALGAGHGLNIVISKLRALDYDWSDNIDSDNLKTASLLLVLALVLGMNFFSGFSMSQGIRGSPTPSPQLWEQSLDYMEDETPNGSVVLSWWDYGYNFQTLGNRASVADGGNLRYYTSEGDHMNYRLASYLNSTTANDTDYLEQTSADYIWLDHSMIGKFSAVSQIANKDNQDYQAMAQFSTPGALQSSLSEEDGQTVAQFRGRLGRDPVSIYAPVEFTNSSAGLSGPPTVRFADGQTAEVGCLLTEDGREDFDVERDLGFCAVEDPFYSLERGAAGTQSRLILVPEKITDSTLVKLYLQDGRGVDYAEKVPEASNGYIKMWEITE</sequence>
<dbReference type="Proteomes" id="UP000377803">
    <property type="component" value="Chromosome"/>
</dbReference>
<dbReference type="GO" id="GO:0004576">
    <property type="term" value="F:oligosaccharyl transferase activity"/>
    <property type="evidence" value="ECO:0007669"/>
    <property type="project" value="InterPro"/>
</dbReference>
<dbReference type="GeneID" id="42365565"/>
<comment type="cofactor">
    <cofactor evidence="1">
        <name>Mn(2+)</name>
        <dbReference type="ChEBI" id="CHEBI:29035"/>
    </cofactor>
</comment>
<dbReference type="UniPathway" id="UPA00378"/>
<dbReference type="PANTHER" id="PTHR13872:SF1">
    <property type="entry name" value="DOLICHYL-DIPHOSPHOOLIGOSACCHARIDE--PROTEIN GLYCOSYLTRANSFERASE SUBUNIT STT3B"/>
    <property type="match status" value="1"/>
</dbReference>
<feature type="transmembrane region" description="Helical" evidence="17">
    <location>
        <begin position="263"/>
        <end position="283"/>
    </location>
</feature>
<feature type="transmembrane region" description="Helical" evidence="17">
    <location>
        <begin position="90"/>
        <end position="112"/>
    </location>
</feature>
<evidence type="ECO:0000256" key="15">
    <source>
        <dbReference type="ARBA" id="ARBA00030679"/>
    </source>
</evidence>
<evidence type="ECO:0000256" key="2">
    <source>
        <dbReference type="ARBA" id="ARBA00001946"/>
    </source>
</evidence>
<keyword evidence="7 19" id="KW-0328">Glycosyltransferase</keyword>
<keyword evidence="12 17" id="KW-1133">Transmembrane helix</keyword>
<dbReference type="InterPro" id="IPR003674">
    <property type="entry name" value="Oligo_trans_STT3"/>
</dbReference>
<feature type="domain" description="Oligosaccharyl transferase STT3 N-terminal" evidence="18">
    <location>
        <begin position="34"/>
        <end position="255"/>
    </location>
</feature>
<keyword evidence="8 19" id="KW-0808">Transferase</keyword>
<feature type="transmembrane region" description="Helical" evidence="17">
    <location>
        <begin position="374"/>
        <end position="397"/>
    </location>
</feature>
<dbReference type="GO" id="GO:0012505">
    <property type="term" value="C:endomembrane system"/>
    <property type="evidence" value="ECO:0007669"/>
    <property type="project" value="UniProtKB-SubCell"/>
</dbReference>
<organism evidence="19 20">
    <name type="scientific">Candidatus Nanohalobium constans</name>
    <dbReference type="NCBI Taxonomy" id="2565781"/>
    <lineage>
        <taxon>Archaea</taxon>
        <taxon>Candidatus Nanohalarchaeota</taxon>
        <taxon>Candidatus Nanohalobia</taxon>
        <taxon>Candidatus Nanohalobiales</taxon>
        <taxon>Candidatus Nanohalobiaceae</taxon>
        <taxon>Candidatus Nanohalobium</taxon>
    </lineage>
</organism>
<evidence type="ECO:0000256" key="17">
    <source>
        <dbReference type="SAM" id="Phobius"/>
    </source>
</evidence>
<gene>
    <name evidence="19" type="primary">stt3</name>
    <name evidence="19" type="ORF">LC1Nh_1167</name>
</gene>
<feature type="transmembrane region" description="Helical" evidence="17">
    <location>
        <begin position="236"/>
        <end position="256"/>
    </location>
</feature>
<feature type="transmembrane region" description="Helical" evidence="17">
    <location>
        <begin position="118"/>
        <end position="138"/>
    </location>
</feature>
<feature type="transmembrane region" description="Helical" evidence="17">
    <location>
        <begin position="27"/>
        <end position="45"/>
    </location>
</feature>
<keyword evidence="20" id="KW-1185">Reference proteome</keyword>
<feature type="transmembrane region" description="Helical" evidence="17">
    <location>
        <begin position="173"/>
        <end position="190"/>
    </location>
</feature>
<evidence type="ECO:0000256" key="16">
    <source>
        <dbReference type="ARBA" id="ARBA00034066"/>
    </source>
</evidence>
<comment type="pathway">
    <text evidence="4">Protein modification; protein glycosylation.</text>
</comment>
<evidence type="ECO:0000256" key="14">
    <source>
        <dbReference type="ARBA" id="ARBA00023211"/>
    </source>
</evidence>
<evidence type="ECO:0000256" key="7">
    <source>
        <dbReference type="ARBA" id="ARBA00022676"/>
    </source>
</evidence>
<comment type="similarity">
    <text evidence="5">Belongs to the STT3 family.</text>
</comment>
<dbReference type="Pfam" id="PF02516">
    <property type="entry name" value="STT3"/>
    <property type="match status" value="1"/>
</dbReference>
<feature type="transmembrane region" description="Helical" evidence="17">
    <location>
        <begin position="466"/>
        <end position="483"/>
    </location>
</feature>
<feature type="transmembrane region" description="Helical" evidence="17">
    <location>
        <begin position="443"/>
        <end position="460"/>
    </location>
</feature>
<evidence type="ECO:0000256" key="10">
    <source>
        <dbReference type="ARBA" id="ARBA00022723"/>
    </source>
</evidence>
<dbReference type="AlphaFoldDB" id="A0A5Q0UH84"/>
<evidence type="ECO:0000256" key="12">
    <source>
        <dbReference type="ARBA" id="ARBA00022989"/>
    </source>
</evidence>
<feature type="transmembrane region" description="Helical" evidence="17">
    <location>
        <begin position="417"/>
        <end position="436"/>
    </location>
</feature>
<evidence type="ECO:0000256" key="8">
    <source>
        <dbReference type="ARBA" id="ARBA00022679"/>
    </source>
</evidence>
<reference evidence="20" key="1">
    <citation type="submission" date="2019-05" db="EMBL/GenBank/DDBJ databases">
        <title>Candidatus Nanohalobium constans, a novel model system to study the DPANN nano-sized archaea: genomic and physiological characterization of a nanoarchaeon co-cultured with its chitinotrophic host.</title>
        <authorList>
            <person name="La Cono V."/>
            <person name="Arcadi E."/>
            <person name="Crisafi F."/>
            <person name="Denaro R."/>
            <person name="La Spada G."/>
            <person name="Messina E."/>
            <person name="Smedile F."/>
            <person name="Toshchakov S.V."/>
            <person name="Shevchenko M.A."/>
            <person name="Golyshin P.N."/>
            <person name="Golyshina O.V."/>
            <person name="Ferrer M."/>
            <person name="Rohde M."/>
            <person name="Mushegian A."/>
            <person name="Sorokin D.Y."/>
            <person name="Giuliano L."/>
            <person name="Yakimov M.M."/>
        </authorList>
    </citation>
    <scope>NUCLEOTIDE SEQUENCE [LARGE SCALE GENOMIC DNA]</scope>
    <source>
        <strain evidence="20">LC1Nh</strain>
    </source>
</reference>
<dbReference type="GO" id="GO:0016020">
    <property type="term" value="C:membrane"/>
    <property type="evidence" value="ECO:0007669"/>
    <property type="project" value="InterPro"/>
</dbReference>
<feature type="transmembrane region" description="Helical" evidence="17">
    <location>
        <begin position="145"/>
        <end position="161"/>
    </location>
</feature>
<dbReference type="KEGG" id="ncon:LC1Nh_1167"/>
<dbReference type="RefSeq" id="WP_217907040.1">
    <property type="nucleotide sequence ID" value="NZ_CP040089.1"/>
</dbReference>
<dbReference type="PANTHER" id="PTHR13872">
    <property type="entry name" value="DOLICHYL-DIPHOSPHOOLIGOSACCHARIDE--PROTEIN GLYCOSYLTRANSFERASE SUBUNIT"/>
    <property type="match status" value="1"/>
</dbReference>
<dbReference type="InterPro" id="IPR048307">
    <property type="entry name" value="STT3_N"/>
</dbReference>